<sequence>MKMQPNSDTVEAERTTTMTLPAMLTSAPSPAPTRIWASWTMQVSAAQSTPVPRPLSPPPRSFSCSWRMRKGKTRAIFDVVEWDGVERAGHDAEYAAEDERGDDVGKEANQAGSHPEYKVAHKVQSLQADVREEETLHV</sequence>
<accession>A0A4Z2GQ00</accession>
<evidence type="ECO:0000313" key="3">
    <source>
        <dbReference type="Proteomes" id="UP000314294"/>
    </source>
</evidence>
<dbReference type="EMBL" id="SRLO01000453">
    <property type="protein sequence ID" value="TNN55526.1"/>
    <property type="molecule type" value="Genomic_DNA"/>
</dbReference>
<comment type="caution">
    <text evidence="2">The sequence shown here is derived from an EMBL/GenBank/DDBJ whole genome shotgun (WGS) entry which is preliminary data.</text>
</comment>
<reference evidence="2 3" key="1">
    <citation type="submission" date="2019-03" db="EMBL/GenBank/DDBJ databases">
        <title>First draft genome of Liparis tanakae, snailfish: a comprehensive survey of snailfish specific genes.</title>
        <authorList>
            <person name="Kim W."/>
            <person name="Song I."/>
            <person name="Jeong J.-H."/>
            <person name="Kim D."/>
            <person name="Kim S."/>
            <person name="Ryu S."/>
            <person name="Song J.Y."/>
            <person name="Lee S.K."/>
        </authorList>
    </citation>
    <scope>NUCLEOTIDE SEQUENCE [LARGE SCALE GENOMIC DNA]</scope>
    <source>
        <tissue evidence="2">Muscle</tissue>
    </source>
</reference>
<gene>
    <name evidence="2" type="ORF">EYF80_034268</name>
</gene>
<feature type="region of interest" description="Disordered" evidence="1">
    <location>
        <begin position="91"/>
        <end position="138"/>
    </location>
</feature>
<dbReference type="Proteomes" id="UP000314294">
    <property type="component" value="Unassembled WGS sequence"/>
</dbReference>
<keyword evidence="3" id="KW-1185">Reference proteome</keyword>
<proteinExistence type="predicted"/>
<name>A0A4Z2GQ00_9TELE</name>
<evidence type="ECO:0000313" key="2">
    <source>
        <dbReference type="EMBL" id="TNN55526.1"/>
    </source>
</evidence>
<protein>
    <submittedName>
        <fullName evidence="2">Uncharacterized protein</fullName>
    </submittedName>
</protein>
<evidence type="ECO:0000256" key="1">
    <source>
        <dbReference type="SAM" id="MobiDB-lite"/>
    </source>
</evidence>
<organism evidence="2 3">
    <name type="scientific">Liparis tanakae</name>
    <name type="common">Tanaka's snailfish</name>
    <dbReference type="NCBI Taxonomy" id="230148"/>
    <lineage>
        <taxon>Eukaryota</taxon>
        <taxon>Metazoa</taxon>
        <taxon>Chordata</taxon>
        <taxon>Craniata</taxon>
        <taxon>Vertebrata</taxon>
        <taxon>Euteleostomi</taxon>
        <taxon>Actinopterygii</taxon>
        <taxon>Neopterygii</taxon>
        <taxon>Teleostei</taxon>
        <taxon>Neoteleostei</taxon>
        <taxon>Acanthomorphata</taxon>
        <taxon>Eupercaria</taxon>
        <taxon>Perciformes</taxon>
        <taxon>Cottioidei</taxon>
        <taxon>Cottales</taxon>
        <taxon>Liparidae</taxon>
        <taxon>Liparis</taxon>
    </lineage>
</organism>
<feature type="compositionally biased region" description="Basic and acidic residues" evidence="1">
    <location>
        <begin position="129"/>
        <end position="138"/>
    </location>
</feature>
<dbReference type="AlphaFoldDB" id="A0A4Z2GQ00"/>